<dbReference type="Proteomes" id="UP000003346">
    <property type="component" value="Unassembled WGS sequence"/>
</dbReference>
<feature type="transmembrane region" description="Helical" evidence="1">
    <location>
        <begin position="166"/>
        <end position="184"/>
    </location>
</feature>
<feature type="transmembrane region" description="Helical" evidence="1">
    <location>
        <begin position="31"/>
        <end position="52"/>
    </location>
</feature>
<keyword evidence="1" id="KW-0472">Membrane</keyword>
<organism evidence="2 3">
    <name type="scientific">Oenococcus oeni ATCC BAA-1163</name>
    <dbReference type="NCBI Taxonomy" id="379360"/>
    <lineage>
        <taxon>Bacteria</taxon>
        <taxon>Bacillati</taxon>
        <taxon>Bacillota</taxon>
        <taxon>Bacilli</taxon>
        <taxon>Lactobacillales</taxon>
        <taxon>Lactobacillaceae</taxon>
        <taxon>Oenococcus</taxon>
    </lineage>
</organism>
<feature type="transmembrane region" description="Helical" evidence="1">
    <location>
        <begin position="112"/>
        <end position="130"/>
    </location>
</feature>
<keyword evidence="1" id="KW-0812">Transmembrane</keyword>
<feature type="transmembrane region" description="Helical" evidence="1">
    <location>
        <begin position="401"/>
        <end position="421"/>
    </location>
</feature>
<keyword evidence="1" id="KW-1133">Transmembrane helix</keyword>
<feature type="transmembrane region" description="Helical" evidence="1">
    <location>
        <begin position="136"/>
        <end position="154"/>
    </location>
</feature>
<reference evidence="2 3" key="1">
    <citation type="submission" date="2006-11" db="EMBL/GenBank/DDBJ databases">
        <authorList>
            <consortium name="Laboratoire de Microbiologie (Universite Bourgogne)"/>
            <consortium name="GENOME Express"/>
            <consortium name="UMR Oenologie Ampelologie (Universite Bordeaux 2)"/>
            <person name="Guzzo J."/>
        </authorList>
    </citation>
    <scope>NUCLEOTIDE SEQUENCE [LARGE SCALE GENOMIC DNA]</scope>
    <source>
        <strain evidence="2 3">ATCC BAA-1163</strain>
    </source>
</reference>
<dbReference type="AlphaFoldDB" id="A0NK32"/>
<comment type="caution">
    <text evidence="2">The sequence shown here is derived from an EMBL/GenBank/DDBJ whole genome shotgun (WGS) entry which is preliminary data.</text>
</comment>
<evidence type="ECO:0000313" key="3">
    <source>
        <dbReference type="Proteomes" id="UP000003346"/>
    </source>
</evidence>
<dbReference type="HOGENOM" id="CLU_548393_0_0_9"/>
<evidence type="ECO:0000313" key="2">
    <source>
        <dbReference type="EMBL" id="EAV39171.1"/>
    </source>
</evidence>
<gene>
    <name evidence="2" type="ORF">OENOO_61052</name>
</gene>
<protein>
    <submittedName>
        <fullName evidence="2">Formate hydrogenlyase, subunit 3, multisubunit Na+/H+ antiporter, MnhD subunit</fullName>
    </submittedName>
</protein>
<dbReference type="EMBL" id="AAUV01000056">
    <property type="protein sequence ID" value="EAV39171.1"/>
    <property type="molecule type" value="Genomic_DNA"/>
</dbReference>
<feature type="transmembrane region" description="Helical" evidence="1">
    <location>
        <begin position="295"/>
        <end position="312"/>
    </location>
</feature>
<feature type="transmembrane region" description="Helical" evidence="1">
    <location>
        <begin position="466"/>
        <end position="486"/>
    </location>
</feature>
<feature type="transmembrane region" description="Helical" evidence="1">
    <location>
        <begin position="222"/>
        <end position="242"/>
    </location>
</feature>
<feature type="transmembrane region" description="Helical" evidence="1">
    <location>
        <begin position="318"/>
        <end position="336"/>
    </location>
</feature>
<dbReference type="GO" id="GO:0016829">
    <property type="term" value="F:lyase activity"/>
    <property type="evidence" value="ECO:0007669"/>
    <property type="project" value="UniProtKB-KW"/>
</dbReference>
<sequence length="503" mass="59120">MPLRKKMFKIIYLELKAYWRETSFDKLSLRLIFLVSLTSFFIVYGAGIFFQSYIASHWIFLCNCLLFSTAIGWNGGFDLFKYFIFSKNNKYIELWPRKKYNLLILKSFKYEILDNSAYFVFLLILSTPLFHNFRPYLLWTICLSLIIYNSVRKFSQIINLCSKSKVTIVFCFSGIVYLVELLMLKDTFSNNSAFEINNILNVIISIVERTRNHFDKYIDYSFLFPIVMILLSILIFFYYAFASKTINIFKVKELSKPSVFYKILLYSQLTKTPLHRRTIEKIETSGYWKEIQQDSLMIFLVVFFSYLISFLLGDSLAYSEFAVIFFTGVFLIKRIISFRTNLKGDLSNEIIAHVLSPGFLKILIKKYDFIVSVTGIAEIFVLILGMNLFNFSFTIFLREFFLLSFLLLANVKITGLFSGLFSSYKNEDSLLPIIGLLICGGFVSLITEFLVMTIYFVQIIDASNNWIFFAQMVFLSFIYLISVFLINRYQRFFYGEYKKYVAK</sequence>
<name>A0NK32_OENOE</name>
<feature type="transmembrane region" description="Helical" evidence="1">
    <location>
        <begin position="433"/>
        <end position="460"/>
    </location>
</feature>
<proteinExistence type="predicted"/>
<accession>A0NK32</accession>
<feature type="transmembrane region" description="Helical" evidence="1">
    <location>
        <begin position="58"/>
        <end position="80"/>
    </location>
</feature>
<evidence type="ECO:0000256" key="1">
    <source>
        <dbReference type="SAM" id="Phobius"/>
    </source>
</evidence>
<keyword evidence="2" id="KW-0456">Lyase</keyword>
<feature type="transmembrane region" description="Helical" evidence="1">
    <location>
        <begin position="369"/>
        <end position="389"/>
    </location>
</feature>